<keyword evidence="8" id="KW-1185">Reference proteome</keyword>
<keyword evidence="5 6" id="KW-0949">S-adenosyl-L-methionine</keyword>
<evidence type="ECO:0000313" key="7">
    <source>
        <dbReference type="EMBL" id="SLN11665.1"/>
    </source>
</evidence>
<dbReference type="GO" id="GO:0070043">
    <property type="term" value="F:rRNA (guanine-N7-)-methyltransferase activity"/>
    <property type="evidence" value="ECO:0007669"/>
    <property type="project" value="UniProtKB-UniRule"/>
</dbReference>
<dbReference type="HAMAP" id="MF_00074">
    <property type="entry name" value="16SrRNA_methyltr_G"/>
    <property type="match status" value="1"/>
</dbReference>
<dbReference type="GO" id="GO:0005829">
    <property type="term" value="C:cytosol"/>
    <property type="evidence" value="ECO:0007669"/>
    <property type="project" value="TreeGrafter"/>
</dbReference>
<proteinExistence type="inferred from homology"/>
<dbReference type="AlphaFoldDB" id="A0A1Y5RAB6"/>
<feature type="binding site" evidence="6">
    <location>
        <position position="69"/>
    </location>
    <ligand>
        <name>S-adenosyl-L-methionine</name>
        <dbReference type="ChEBI" id="CHEBI:59789"/>
    </ligand>
</feature>
<keyword evidence="2 6" id="KW-0698">rRNA processing</keyword>
<comment type="similarity">
    <text evidence="6">Belongs to the methyltransferase superfamily. RNA methyltransferase RsmG family.</text>
</comment>
<keyword evidence="4 6" id="KW-0808">Transferase</keyword>
<comment type="function">
    <text evidence="6">Specifically methylates the N7 position of guanine in position 527 of 16S rRNA.</text>
</comment>
<keyword evidence="3 6" id="KW-0489">Methyltransferase</keyword>
<dbReference type="InterPro" id="IPR029063">
    <property type="entry name" value="SAM-dependent_MTases_sf"/>
</dbReference>
<dbReference type="Pfam" id="PF02527">
    <property type="entry name" value="GidB"/>
    <property type="match status" value="1"/>
</dbReference>
<reference evidence="7 8" key="1">
    <citation type="submission" date="2017-03" db="EMBL/GenBank/DDBJ databases">
        <authorList>
            <person name="Afonso C.L."/>
            <person name="Miller P.J."/>
            <person name="Scott M.A."/>
            <person name="Spackman E."/>
            <person name="Goraichik I."/>
            <person name="Dimitrov K.M."/>
            <person name="Suarez D.L."/>
            <person name="Swayne D.E."/>
        </authorList>
    </citation>
    <scope>NUCLEOTIDE SEQUENCE [LARGE SCALE GENOMIC DNA]</scope>
    <source>
        <strain evidence="7 8">CECT 8620</strain>
    </source>
</reference>
<evidence type="ECO:0000256" key="2">
    <source>
        <dbReference type="ARBA" id="ARBA00022552"/>
    </source>
</evidence>
<gene>
    <name evidence="6 7" type="primary">rsmG</name>
    <name evidence="7" type="ORF">AQS8620_00109</name>
</gene>
<dbReference type="EMBL" id="FWFS01000001">
    <property type="protein sequence ID" value="SLN11665.1"/>
    <property type="molecule type" value="Genomic_DNA"/>
</dbReference>
<comment type="catalytic activity">
    <reaction evidence="6">
        <text>guanosine(527) in 16S rRNA + S-adenosyl-L-methionine = N(7)-methylguanosine(527) in 16S rRNA + S-adenosyl-L-homocysteine</text>
        <dbReference type="Rhea" id="RHEA:42732"/>
        <dbReference type="Rhea" id="RHEA-COMP:10209"/>
        <dbReference type="Rhea" id="RHEA-COMP:10210"/>
        <dbReference type="ChEBI" id="CHEBI:57856"/>
        <dbReference type="ChEBI" id="CHEBI:59789"/>
        <dbReference type="ChEBI" id="CHEBI:74269"/>
        <dbReference type="ChEBI" id="CHEBI:74480"/>
        <dbReference type="EC" id="2.1.1.170"/>
    </reaction>
</comment>
<protein>
    <recommendedName>
        <fullName evidence="6">Ribosomal RNA small subunit methyltransferase G</fullName>
        <ecNumber evidence="6">2.1.1.170</ecNumber>
    </recommendedName>
    <alternativeName>
        <fullName evidence="6">16S rRNA 7-methylguanosine methyltransferase</fullName>
        <shortName evidence="6">16S rRNA m7G methyltransferase</shortName>
    </alternativeName>
</protein>
<dbReference type="Gene3D" id="3.40.50.150">
    <property type="entry name" value="Vaccinia Virus protein VP39"/>
    <property type="match status" value="1"/>
</dbReference>
<sequence length="204" mass="22233">MNSLTTYPDVSRETCERLEIYAGLLRKWNPKINLVSATTLADLWTRHMEDSAQVLAAAPKTGDTWYDLGSGGGFPGLVCAILAQELRPTLQITCVESDLRKVSFLRTVIRETGLTSQVLAKRVEAIAPANADILSARALAPLGNLLAFASMHLKPSGTALFPKGVRYQSELDDAQSSWRFSVEEINSTTGQGSVILRIGDIERV</sequence>
<evidence type="ECO:0000256" key="5">
    <source>
        <dbReference type="ARBA" id="ARBA00022691"/>
    </source>
</evidence>
<dbReference type="NCBIfam" id="TIGR00138">
    <property type="entry name" value="rsmG_gidB"/>
    <property type="match status" value="1"/>
</dbReference>
<evidence type="ECO:0000313" key="8">
    <source>
        <dbReference type="Proteomes" id="UP000193862"/>
    </source>
</evidence>
<feature type="binding site" evidence="6">
    <location>
        <position position="137"/>
    </location>
    <ligand>
        <name>S-adenosyl-L-methionine</name>
        <dbReference type="ChEBI" id="CHEBI:59789"/>
    </ligand>
</feature>
<evidence type="ECO:0000256" key="4">
    <source>
        <dbReference type="ARBA" id="ARBA00022679"/>
    </source>
</evidence>
<comment type="caution">
    <text evidence="6">Lacks conserved residue(s) required for the propagation of feature annotation.</text>
</comment>
<organism evidence="7 8">
    <name type="scientific">Aquimixticola soesokkakensis</name>
    <dbReference type="NCBI Taxonomy" id="1519096"/>
    <lineage>
        <taxon>Bacteria</taxon>
        <taxon>Pseudomonadati</taxon>
        <taxon>Pseudomonadota</taxon>
        <taxon>Alphaproteobacteria</taxon>
        <taxon>Rhodobacterales</taxon>
        <taxon>Paracoccaceae</taxon>
        <taxon>Aquimixticola</taxon>
    </lineage>
</organism>
<comment type="subcellular location">
    <subcellularLocation>
        <location evidence="6">Cytoplasm</location>
    </subcellularLocation>
</comment>
<dbReference type="OrthoDB" id="9808773at2"/>
<evidence type="ECO:0000256" key="6">
    <source>
        <dbReference type="HAMAP-Rule" id="MF_00074"/>
    </source>
</evidence>
<feature type="binding site" evidence="6">
    <location>
        <position position="74"/>
    </location>
    <ligand>
        <name>S-adenosyl-L-methionine</name>
        <dbReference type="ChEBI" id="CHEBI:59789"/>
    </ligand>
</feature>
<keyword evidence="1 6" id="KW-0963">Cytoplasm</keyword>
<evidence type="ECO:0000256" key="3">
    <source>
        <dbReference type="ARBA" id="ARBA00022603"/>
    </source>
</evidence>
<dbReference type="RefSeq" id="WP_085834870.1">
    <property type="nucleotide sequence ID" value="NZ_FWFS01000001.1"/>
</dbReference>
<dbReference type="SUPFAM" id="SSF53335">
    <property type="entry name" value="S-adenosyl-L-methionine-dependent methyltransferases"/>
    <property type="match status" value="1"/>
</dbReference>
<evidence type="ECO:0000256" key="1">
    <source>
        <dbReference type="ARBA" id="ARBA00022490"/>
    </source>
</evidence>
<dbReference type="PIRSF" id="PIRSF003078">
    <property type="entry name" value="GidB"/>
    <property type="match status" value="1"/>
</dbReference>
<feature type="binding site" evidence="6">
    <location>
        <begin position="123"/>
        <end position="124"/>
    </location>
    <ligand>
        <name>S-adenosyl-L-methionine</name>
        <dbReference type="ChEBI" id="CHEBI:59789"/>
    </ligand>
</feature>
<dbReference type="PANTHER" id="PTHR31760:SF0">
    <property type="entry name" value="S-ADENOSYL-L-METHIONINE-DEPENDENT METHYLTRANSFERASES SUPERFAMILY PROTEIN"/>
    <property type="match status" value="1"/>
</dbReference>
<dbReference type="PANTHER" id="PTHR31760">
    <property type="entry name" value="S-ADENOSYL-L-METHIONINE-DEPENDENT METHYLTRANSFERASES SUPERFAMILY PROTEIN"/>
    <property type="match status" value="1"/>
</dbReference>
<accession>A0A1Y5RAB6</accession>
<name>A0A1Y5RAB6_9RHOB</name>
<dbReference type="InterPro" id="IPR003682">
    <property type="entry name" value="rRNA_ssu_MeTfrase_G"/>
</dbReference>
<dbReference type="EC" id="2.1.1.170" evidence="6"/>
<dbReference type="Proteomes" id="UP000193862">
    <property type="component" value="Unassembled WGS sequence"/>
</dbReference>